<dbReference type="RefSeq" id="WP_114565411.1">
    <property type="nucleotide sequence ID" value="NZ_CP031088.1"/>
</dbReference>
<protein>
    <submittedName>
        <fullName evidence="1">Uncharacterized protein</fullName>
    </submittedName>
</protein>
<reference evidence="2" key="1">
    <citation type="submission" date="2018-07" db="EMBL/GenBank/DDBJ databases">
        <title>Complete Genome Sequence of Spiroplasma phoeniceum.</title>
        <authorList>
            <person name="Davis R.E."/>
            <person name="Shao J.Y."/>
            <person name="Zhao Y."/>
            <person name="Silver A."/>
            <person name="Stump z."/>
            <person name="Gasparich G."/>
        </authorList>
    </citation>
    <scope>NUCLEOTIDE SEQUENCE [LARGE SCALE GENOMIC DNA]</scope>
    <source>
        <strain evidence="2">P40</strain>
    </source>
</reference>
<keyword evidence="2" id="KW-1185">Reference proteome</keyword>
<dbReference type="Proteomes" id="UP000253689">
    <property type="component" value="Chromosome"/>
</dbReference>
<evidence type="ECO:0000313" key="2">
    <source>
        <dbReference type="Proteomes" id="UP000253689"/>
    </source>
</evidence>
<dbReference type="AlphaFoldDB" id="A0A345DRS5"/>
<sequence length="78" mass="9199">MFKSVEIDSNVNEEKYLLGLTEQIYDNWETINSVWNNSDKLSPIKIEVSIAKRMNSDWFDFHNIFYVSNYISATIQSN</sequence>
<proteinExistence type="predicted"/>
<gene>
    <name evidence="1" type="ORF">SDAV_001976</name>
</gene>
<organism evidence="1 2">
    <name type="scientific">Spiroplasma phoeniceum P40</name>
    <dbReference type="NCBI Taxonomy" id="1276259"/>
    <lineage>
        <taxon>Bacteria</taxon>
        <taxon>Bacillati</taxon>
        <taxon>Mycoplasmatota</taxon>
        <taxon>Mollicutes</taxon>
        <taxon>Entomoplasmatales</taxon>
        <taxon>Spiroplasmataceae</taxon>
        <taxon>Spiroplasma</taxon>
    </lineage>
</organism>
<name>A0A345DRS5_9MOLU</name>
<dbReference type="EMBL" id="CP031088">
    <property type="protein sequence ID" value="AXF96916.1"/>
    <property type="molecule type" value="Genomic_DNA"/>
</dbReference>
<dbReference type="KEGG" id="sphh:SDAV_001976"/>
<evidence type="ECO:0000313" key="1">
    <source>
        <dbReference type="EMBL" id="AXF96916.1"/>
    </source>
</evidence>
<accession>A0A345DRS5</accession>